<reference evidence="2" key="1">
    <citation type="journal article" date="2011" name="Science">
        <title>The plant cell wall-decomposing machinery underlies the functional diversity of forest fungi.</title>
        <authorList>
            <person name="Eastwood D.C."/>
            <person name="Floudas D."/>
            <person name="Binder M."/>
            <person name="Majcherczyk A."/>
            <person name="Schneider P."/>
            <person name="Aerts A."/>
            <person name="Asiegbu F.O."/>
            <person name="Baker S.E."/>
            <person name="Barry K."/>
            <person name="Bendiksby M."/>
            <person name="Blumentritt M."/>
            <person name="Coutinho P.M."/>
            <person name="Cullen D."/>
            <person name="de Vries R.P."/>
            <person name="Gathman A."/>
            <person name="Goodell B."/>
            <person name="Henrissat B."/>
            <person name="Ihrmark K."/>
            <person name="Kauserud H."/>
            <person name="Kohler A."/>
            <person name="LaButti K."/>
            <person name="Lapidus A."/>
            <person name="Lavin J.L."/>
            <person name="Lee Y.-H."/>
            <person name="Lindquist E."/>
            <person name="Lilly W."/>
            <person name="Lucas S."/>
            <person name="Morin E."/>
            <person name="Murat C."/>
            <person name="Oguiza J.A."/>
            <person name="Park J."/>
            <person name="Pisabarro A.G."/>
            <person name="Riley R."/>
            <person name="Rosling A."/>
            <person name="Salamov A."/>
            <person name="Schmidt O."/>
            <person name="Schmutz J."/>
            <person name="Skrede I."/>
            <person name="Stenlid J."/>
            <person name="Wiebenga A."/>
            <person name="Xie X."/>
            <person name="Kuees U."/>
            <person name="Hibbett D.S."/>
            <person name="Hoffmeister D."/>
            <person name="Hoegberg N."/>
            <person name="Martin F."/>
            <person name="Grigoriev I.V."/>
            <person name="Watkinson S.C."/>
        </authorList>
    </citation>
    <scope>NUCLEOTIDE SEQUENCE [LARGE SCALE GENOMIC DNA]</scope>
    <source>
        <strain evidence="2">S7.9</strain>
    </source>
</reference>
<dbReference type="OrthoDB" id="3244185at2759"/>
<sequence length="352" mass="39468">MSRNQVNITNVPFDSLDVLTSFNKLTPIHLGDDASASVKYEVIKARPRSKGIAPQFDNVVVLDSLEAESTGVAGTRVGRVKVIFKLPAIFHGGSVGIPKHWPKIRLAYIEWYTNLKGSVDPTHMMYVITKPALRADGTPPASIVPLSRIQQGCHLLPLFGKDQVPAHWGTENALDDFSNHITHSTMQDYPEDGGDGMSQVFHGHKMLFDVPPDRVSQNCTFSAYFIPEQFYYACPTPDNQNILKKELPALGHDVTETRWSDEMQAWLMTKGLWRLVSGTEKRPETDAEAQEKWELRAEKAAGALYLNISKDQRTHLDSIIHDPVKIWETLAAMDITKKPGTKFNAYDDFFSC</sequence>
<dbReference type="GeneID" id="18815750"/>
<proteinExistence type="predicted"/>
<dbReference type="AlphaFoldDB" id="F8P9U8"/>
<organism evidence="2">
    <name type="scientific">Serpula lacrymans var. lacrymans (strain S7.9)</name>
    <name type="common">Dry rot fungus</name>
    <dbReference type="NCBI Taxonomy" id="578457"/>
    <lineage>
        <taxon>Eukaryota</taxon>
        <taxon>Fungi</taxon>
        <taxon>Dikarya</taxon>
        <taxon>Basidiomycota</taxon>
        <taxon>Agaricomycotina</taxon>
        <taxon>Agaricomycetes</taxon>
        <taxon>Agaricomycetidae</taxon>
        <taxon>Boletales</taxon>
        <taxon>Coniophorineae</taxon>
        <taxon>Serpulaceae</taxon>
        <taxon>Serpula</taxon>
    </lineage>
</organism>
<dbReference type="EMBL" id="GL945441">
    <property type="protein sequence ID" value="EGO20427.1"/>
    <property type="molecule type" value="Genomic_DNA"/>
</dbReference>
<evidence type="ECO:0000313" key="2">
    <source>
        <dbReference type="Proteomes" id="UP000008064"/>
    </source>
</evidence>
<gene>
    <name evidence="1" type="ORF">SERLADRAFT_442562</name>
</gene>
<evidence type="ECO:0000313" key="1">
    <source>
        <dbReference type="EMBL" id="EGO20427.1"/>
    </source>
</evidence>
<dbReference type="Pfam" id="PF14223">
    <property type="entry name" value="Retrotran_gag_2"/>
    <property type="match status" value="1"/>
</dbReference>
<name>F8P9U8_SERL9</name>
<dbReference type="HOGENOM" id="CLU_787926_0_0_1"/>
<protein>
    <submittedName>
        <fullName evidence="1">Uncharacterized protein</fullName>
    </submittedName>
</protein>
<accession>F8P9U8</accession>
<dbReference type="RefSeq" id="XP_007323172.1">
    <property type="nucleotide sequence ID" value="XM_007323110.1"/>
</dbReference>
<dbReference type="KEGG" id="sla:SERLADRAFT_442562"/>
<dbReference type="Proteomes" id="UP000008064">
    <property type="component" value="Unassembled WGS sequence"/>
</dbReference>